<comment type="caution">
    <text evidence="7">The sequence shown here is derived from an EMBL/GenBank/DDBJ whole genome shotgun (WGS) entry which is preliminary data.</text>
</comment>
<feature type="transmembrane region" description="Helical" evidence="5">
    <location>
        <begin position="261"/>
        <end position="277"/>
    </location>
</feature>
<name>A0ABS9CBT4_9BACT</name>
<feature type="transmembrane region" description="Helical" evidence="5">
    <location>
        <begin position="12"/>
        <end position="31"/>
    </location>
</feature>
<feature type="transmembrane region" description="Helical" evidence="5">
    <location>
        <begin position="235"/>
        <end position="254"/>
    </location>
</feature>
<sequence>MQNKFATYTDGNGGRAILLFLLFSVAIYQFVSVGIGPFAMICLSPLVIAAIYVAFRWRTATFWLLFFINYFLQWFNKNGWLPGGIPLSFYNEGLEIILLVIAIIDARKSPCFDRTVNVMLLALMIWCGFCTLEIFNDTCGLGMNLWAWYTGARLMAFQLLYAFLIFIIYIDKPKTLIYYIVFWGVLSLFSVFWAWKQKNIGFTDMERAWINGPGRTTHIIRWGTLIRYFSTHNDAASYGIAIASTAVAYLIFALTNKIKKYRYFFLITGLACTWGMFPSGTRTAIICFFAGIATFAFLSKSAKLTALVSSLFAICLFLLVFTDIGNGNDSIKRMRSAFDKNDASMNVRDINKASIKKYIQEAPWGIGIGMMRDDVPANNKYRMLTEIPPDSEYVYIWVRTGKIGIIIYVLTTLIMFGGACWIVLFRIKSSSLRGIGAGLCCAFVSIQLGGYANQILMNFPNCFLFYGGLSMVYALPFMEKEWIAFENEELAKQAERKRLKLEEKKASRV</sequence>
<organism evidence="7 8">
    <name type="scientific">Xylanibacter brevis</name>
    <dbReference type="NCBI Taxonomy" id="83231"/>
    <lineage>
        <taxon>Bacteria</taxon>
        <taxon>Pseudomonadati</taxon>
        <taxon>Bacteroidota</taxon>
        <taxon>Bacteroidia</taxon>
        <taxon>Bacteroidales</taxon>
        <taxon>Prevotellaceae</taxon>
        <taxon>Xylanibacter</taxon>
    </lineage>
</organism>
<proteinExistence type="predicted"/>
<reference evidence="7 8" key="1">
    <citation type="submission" date="2020-12" db="EMBL/GenBank/DDBJ databases">
        <title>Whole genome sequences of gut porcine anaerobes.</title>
        <authorList>
            <person name="Kubasova T."/>
            <person name="Jahodarova E."/>
            <person name="Rychlik I."/>
        </authorList>
    </citation>
    <scope>NUCLEOTIDE SEQUENCE [LARGE SCALE GENOMIC DNA]</scope>
    <source>
        <strain evidence="7 8">An925</strain>
    </source>
</reference>
<dbReference type="EMBL" id="JADYTN010000001">
    <property type="protein sequence ID" value="MCF2562575.1"/>
    <property type="molecule type" value="Genomic_DNA"/>
</dbReference>
<evidence type="ECO:0000259" key="6">
    <source>
        <dbReference type="Pfam" id="PF04932"/>
    </source>
</evidence>
<evidence type="ECO:0000256" key="3">
    <source>
        <dbReference type="ARBA" id="ARBA00022989"/>
    </source>
</evidence>
<evidence type="ECO:0000313" key="8">
    <source>
        <dbReference type="Proteomes" id="UP001200470"/>
    </source>
</evidence>
<feature type="transmembrane region" description="Helical" evidence="5">
    <location>
        <begin position="37"/>
        <end position="55"/>
    </location>
</feature>
<feature type="transmembrane region" description="Helical" evidence="5">
    <location>
        <begin position="432"/>
        <end position="449"/>
    </location>
</feature>
<comment type="subcellular location">
    <subcellularLocation>
        <location evidence="1">Membrane</location>
        <topology evidence="1">Multi-pass membrane protein</topology>
    </subcellularLocation>
</comment>
<dbReference type="Proteomes" id="UP001200470">
    <property type="component" value="Unassembled WGS sequence"/>
</dbReference>
<evidence type="ECO:0000256" key="5">
    <source>
        <dbReference type="SAM" id="Phobius"/>
    </source>
</evidence>
<dbReference type="InterPro" id="IPR007016">
    <property type="entry name" value="O-antigen_ligase-rel_domated"/>
</dbReference>
<gene>
    <name evidence="7" type="ORF">I6E12_00390</name>
</gene>
<dbReference type="Pfam" id="PF04932">
    <property type="entry name" value="Wzy_C"/>
    <property type="match status" value="1"/>
</dbReference>
<protein>
    <submittedName>
        <fullName evidence="7">O-antigen ligase family protein</fullName>
    </submittedName>
</protein>
<keyword evidence="7" id="KW-0436">Ligase</keyword>
<keyword evidence="2 5" id="KW-0812">Transmembrane</keyword>
<feature type="transmembrane region" description="Helical" evidence="5">
    <location>
        <begin position="405"/>
        <end position="425"/>
    </location>
</feature>
<feature type="transmembrane region" description="Helical" evidence="5">
    <location>
        <begin position="60"/>
        <end position="75"/>
    </location>
</feature>
<dbReference type="PANTHER" id="PTHR37422">
    <property type="entry name" value="TEICHURONIC ACID BIOSYNTHESIS PROTEIN TUAE"/>
    <property type="match status" value="1"/>
</dbReference>
<dbReference type="InterPro" id="IPR051533">
    <property type="entry name" value="WaaL-like"/>
</dbReference>
<keyword evidence="4 5" id="KW-0472">Membrane</keyword>
<evidence type="ECO:0000256" key="4">
    <source>
        <dbReference type="ARBA" id="ARBA00023136"/>
    </source>
</evidence>
<dbReference type="PANTHER" id="PTHR37422:SF13">
    <property type="entry name" value="LIPOPOLYSACCHARIDE BIOSYNTHESIS PROTEIN PA4999-RELATED"/>
    <property type="match status" value="1"/>
</dbReference>
<dbReference type="RefSeq" id="WP_301637222.1">
    <property type="nucleotide sequence ID" value="NZ_JADYTN010000001.1"/>
</dbReference>
<dbReference type="GO" id="GO:0016874">
    <property type="term" value="F:ligase activity"/>
    <property type="evidence" value="ECO:0007669"/>
    <property type="project" value="UniProtKB-KW"/>
</dbReference>
<evidence type="ECO:0000256" key="2">
    <source>
        <dbReference type="ARBA" id="ARBA00022692"/>
    </source>
</evidence>
<feature type="transmembrane region" description="Helical" evidence="5">
    <location>
        <begin position="283"/>
        <end position="299"/>
    </location>
</feature>
<feature type="transmembrane region" description="Helical" evidence="5">
    <location>
        <begin position="176"/>
        <end position="195"/>
    </location>
</feature>
<feature type="transmembrane region" description="Helical" evidence="5">
    <location>
        <begin position="147"/>
        <end position="169"/>
    </location>
</feature>
<feature type="transmembrane region" description="Helical" evidence="5">
    <location>
        <begin position="306"/>
        <end position="325"/>
    </location>
</feature>
<feature type="transmembrane region" description="Helical" evidence="5">
    <location>
        <begin position="116"/>
        <end position="135"/>
    </location>
</feature>
<keyword evidence="8" id="KW-1185">Reference proteome</keyword>
<feature type="domain" description="O-antigen ligase-related" evidence="6">
    <location>
        <begin position="270"/>
        <end position="409"/>
    </location>
</feature>
<evidence type="ECO:0000256" key="1">
    <source>
        <dbReference type="ARBA" id="ARBA00004141"/>
    </source>
</evidence>
<evidence type="ECO:0000313" key="7">
    <source>
        <dbReference type="EMBL" id="MCF2562575.1"/>
    </source>
</evidence>
<feature type="transmembrane region" description="Helical" evidence="5">
    <location>
        <begin position="455"/>
        <end position="475"/>
    </location>
</feature>
<accession>A0ABS9CBT4</accession>
<keyword evidence="3 5" id="KW-1133">Transmembrane helix</keyword>
<feature type="transmembrane region" description="Helical" evidence="5">
    <location>
        <begin position="87"/>
        <end position="104"/>
    </location>
</feature>